<feature type="region of interest" description="Disordered" evidence="1">
    <location>
        <begin position="1"/>
        <end position="46"/>
    </location>
</feature>
<dbReference type="EMBL" id="NDHI03003399">
    <property type="protein sequence ID" value="PNJ65025.1"/>
    <property type="molecule type" value="Genomic_DNA"/>
</dbReference>
<evidence type="ECO:0000256" key="1">
    <source>
        <dbReference type="SAM" id="MobiDB-lite"/>
    </source>
</evidence>
<protein>
    <submittedName>
        <fullName evidence="2">SPATA7 isoform 17</fullName>
    </submittedName>
    <submittedName>
        <fullName evidence="3">SPATA7 isoform 18</fullName>
    </submittedName>
</protein>
<comment type="caution">
    <text evidence="3">The sequence shown here is derived from an EMBL/GenBank/DDBJ whole genome shotgun (WGS) entry which is preliminary data.</text>
</comment>
<sequence length="46" mass="4513">MDGSRRGKGQLSWATAASPLAPGGAPSLGSGQPSARPPLALPTVGW</sequence>
<dbReference type="AlphaFoldDB" id="A0A2J8W5H5"/>
<evidence type="ECO:0000313" key="3">
    <source>
        <dbReference type="EMBL" id="PNJ65025.1"/>
    </source>
</evidence>
<name>A0A2J8W5H5_PONAB</name>
<reference evidence="3" key="1">
    <citation type="submission" date="2017-12" db="EMBL/GenBank/DDBJ databases">
        <title>High-resolution comparative analysis of great ape genomes.</title>
        <authorList>
            <person name="Pollen A."/>
            <person name="Hastie A."/>
            <person name="Hormozdiari F."/>
            <person name="Dougherty M."/>
            <person name="Liu R."/>
            <person name="Chaisson M."/>
            <person name="Hoppe E."/>
            <person name="Hill C."/>
            <person name="Pang A."/>
            <person name="Hillier L."/>
            <person name="Baker C."/>
            <person name="Armstrong J."/>
            <person name="Shendure J."/>
            <person name="Paten B."/>
            <person name="Wilson R."/>
            <person name="Chao H."/>
            <person name="Schneider V."/>
            <person name="Ventura M."/>
            <person name="Kronenberg Z."/>
            <person name="Murali S."/>
            <person name="Gordon D."/>
            <person name="Cantsilieris S."/>
            <person name="Munson K."/>
            <person name="Nelson B."/>
            <person name="Raja A."/>
            <person name="Underwood J."/>
            <person name="Diekhans M."/>
            <person name="Fiddes I."/>
            <person name="Haussler D."/>
            <person name="Eichler E."/>
        </authorList>
    </citation>
    <scope>NUCLEOTIDE SEQUENCE [LARGE SCALE GENOMIC DNA]</scope>
    <source>
        <strain evidence="3">Susie</strain>
    </source>
</reference>
<organism evidence="3">
    <name type="scientific">Pongo abelii</name>
    <name type="common">Sumatran orangutan</name>
    <name type="synonym">Pongo pygmaeus abelii</name>
    <dbReference type="NCBI Taxonomy" id="9601"/>
    <lineage>
        <taxon>Eukaryota</taxon>
        <taxon>Metazoa</taxon>
        <taxon>Chordata</taxon>
        <taxon>Craniata</taxon>
        <taxon>Vertebrata</taxon>
        <taxon>Euteleostomi</taxon>
        <taxon>Mammalia</taxon>
        <taxon>Eutheria</taxon>
        <taxon>Euarchontoglires</taxon>
        <taxon>Primates</taxon>
        <taxon>Haplorrhini</taxon>
        <taxon>Catarrhini</taxon>
        <taxon>Hominidae</taxon>
        <taxon>Pongo</taxon>
    </lineage>
</organism>
<proteinExistence type="predicted"/>
<gene>
    <name evidence="3" type="ORF">CR201_G0012977</name>
</gene>
<feature type="compositionally biased region" description="Low complexity" evidence="1">
    <location>
        <begin position="16"/>
        <end position="34"/>
    </location>
</feature>
<dbReference type="EMBL" id="NDHI03003399">
    <property type="protein sequence ID" value="PNJ65024.1"/>
    <property type="molecule type" value="Genomic_DNA"/>
</dbReference>
<accession>A0A2J8W5H5</accession>
<evidence type="ECO:0000313" key="2">
    <source>
        <dbReference type="EMBL" id="PNJ65024.1"/>
    </source>
</evidence>
<feature type="non-terminal residue" evidence="3">
    <location>
        <position position="46"/>
    </location>
</feature>